<evidence type="ECO:0000313" key="1">
    <source>
        <dbReference type="EMBL" id="KAJ0080908.1"/>
    </source>
</evidence>
<dbReference type="Proteomes" id="UP001164250">
    <property type="component" value="Chromosome 12"/>
</dbReference>
<gene>
    <name evidence="1" type="ORF">Patl1_12352</name>
</gene>
<comment type="caution">
    <text evidence="1">The sequence shown here is derived from an EMBL/GenBank/DDBJ whole genome shotgun (WGS) entry which is preliminary data.</text>
</comment>
<organism evidence="1 2">
    <name type="scientific">Pistacia atlantica</name>
    <dbReference type="NCBI Taxonomy" id="434234"/>
    <lineage>
        <taxon>Eukaryota</taxon>
        <taxon>Viridiplantae</taxon>
        <taxon>Streptophyta</taxon>
        <taxon>Embryophyta</taxon>
        <taxon>Tracheophyta</taxon>
        <taxon>Spermatophyta</taxon>
        <taxon>Magnoliopsida</taxon>
        <taxon>eudicotyledons</taxon>
        <taxon>Gunneridae</taxon>
        <taxon>Pentapetalae</taxon>
        <taxon>rosids</taxon>
        <taxon>malvids</taxon>
        <taxon>Sapindales</taxon>
        <taxon>Anacardiaceae</taxon>
        <taxon>Pistacia</taxon>
    </lineage>
</organism>
<name>A0ACC1A4F1_9ROSI</name>
<evidence type="ECO:0000313" key="2">
    <source>
        <dbReference type="Proteomes" id="UP001164250"/>
    </source>
</evidence>
<keyword evidence="2" id="KW-1185">Reference proteome</keyword>
<dbReference type="EMBL" id="CM047908">
    <property type="protein sequence ID" value="KAJ0080908.1"/>
    <property type="molecule type" value="Genomic_DNA"/>
</dbReference>
<accession>A0ACC1A4F1</accession>
<protein>
    <submittedName>
        <fullName evidence="1">Uncharacterized protein</fullName>
    </submittedName>
</protein>
<proteinExistence type="predicted"/>
<reference evidence="2" key="1">
    <citation type="journal article" date="2023" name="G3 (Bethesda)">
        <title>Genome assembly and association tests identify interacting loci associated with vigor, precocity, and sex in interspecific pistachio rootstocks.</title>
        <authorList>
            <person name="Palmer W."/>
            <person name="Jacygrad E."/>
            <person name="Sagayaradj S."/>
            <person name="Cavanaugh K."/>
            <person name="Han R."/>
            <person name="Bertier L."/>
            <person name="Beede B."/>
            <person name="Kafkas S."/>
            <person name="Golino D."/>
            <person name="Preece J."/>
            <person name="Michelmore R."/>
        </authorList>
    </citation>
    <scope>NUCLEOTIDE SEQUENCE [LARGE SCALE GENOMIC DNA]</scope>
</reference>
<sequence>MLFKADIKDTSDTIRTPYSDWGKLQLKEREKQKRNEMPWRDQVKDREKHRRKGLGWGDRVKELTSDIISLSLSISAMMEVFCATMFIVFKGGMLWIPIPVMEFTLQILLLKSLFKGWKKLDVPNH</sequence>